<feature type="domain" description="HTH cro/C1-type" evidence="1">
    <location>
        <begin position="10"/>
        <end position="50"/>
    </location>
</feature>
<reference evidence="2" key="1">
    <citation type="submission" date="2019-09" db="EMBL/GenBank/DDBJ databases">
        <authorList>
            <consortium name="PulseNet: The National Subtyping Network for Foodborne Disease Surveillance"/>
            <person name="Tarr C.L."/>
            <person name="Trees E."/>
            <person name="Katz L.S."/>
            <person name="Carleton-Romer H.A."/>
            <person name="Stroika S."/>
            <person name="Kucerova Z."/>
            <person name="Roache K.F."/>
            <person name="Sabol A.L."/>
            <person name="Besser J."/>
            <person name="Gerner-Smidt P."/>
        </authorList>
    </citation>
    <scope>NUCLEOTIDE SEQUENCE</scope>
    <source>
        <strain evidence="2">PNUSAS101274</strain>
    </source>
</reference>
<dbReference type="EMBL" id="AALBJK010000001">
    <property type="protein sequence ID" value="ECX9223001.1"/>
    <property type="molecule type" value="Genomic_DNA"/>
</dbReference>
<dbReference type="CDD" id="cd00093">
    <property type="entry name" value="HTH_XRE"/>
    <property type="match status" value="1"/>
</dbReference>
<dbReference type="GO" id="GO:0003677">
    <property type="term" value="F:DNA binding"/>
    <property type="evidence" value="ECO:0007669"/>
    <property type="project" value="InterPro"/>
</dbReference>
<gene>
    <name evidence="2" type="ORF">F6Y89_00355</name>
</gene>
<organism evidence="2">
    <name type="scientific">Salmonella enterica</name>
    <name type="common">Salmonella choleraesuis</name>
    <dbReference type="NCBI Taxonomy" id="28901"/>
    <lineage>
        <taxon>Bacteria</taxon>
        <taxon>Pseudomonadati</taxon>
        <taxon>Pseudomonadota</taxon>
        <taxon>Gammaproteobacteria</taxon>
        <taxon>Enterobacterales</taxon>
        <taxon>Enterobacteriaceae</taxon>
        <taxon>Salmonella</taxon>
    </lineage>
</organism>
<proteinExistence type="predicted"/>
<dbReference type="InterPro" id="IPR001387">
    <property type="entry name" value="Cro/C1-type_HTH"/>
</dbReference>
<dbReference type="SUPFAM" id="SSF47413">
    <property type="entry name" value="lambda repressor-like DNA-binding domains"/>
    <property type="match status" value="1"/>
</dbReference>
<sequence length="117" mass="12921">MTKMSQGERLKEERKRLGFSQTDFAQMVGASYKSQLRWEKDESSPGADALGLWAEVGLDVLYVVTGQRSQTSSDIPKMSPEKQALVDAYDGMSADDKKTLLRVGESLSQPKPSKFAS</sequence>
<dbReference type="PROSITE" id="PS50943">
    <property type="entry name" value="HTH_CROC1"/>
    <property type="match status" value="1"/>
</dbReference>
<protein>
    <submittedName>
        <fullName evidence="2">Helix-turn-helix transcriptional regulator</fullName>
    </submittedName>
</protein>
<dbReference type="AlphaFoldDB" id="A0A620CGY2"/>
<comment type="caution">
    <text evidence="2">The sequence shown here is derived from an EMBL/GenBank/DDBJ whole genome shotgun (WGS) entry which is preliminary data.</text>
</comment>
<evidence type="ECO:0000259" key="1">
    <source>
        <dbReference type="PROSITE" id="PS50943"/>
    </source>
</evidence>
<name>A0A620CGY2_SALER</name>
<dbReference type="Gene3D" id="1.10.260.40">
    <property type="entry name" value="lambda repressor-like DNA-binding domains"/>
    <property type="match status" value="1"/>
</dbReference>
<evidence type="ECO:0000313" key="2">
    <source>
        <dbReference type="EMBL" id="ECX9223001.1"/>
    </source>
</evidence>
<accession>A0A620CGY2</accession>
<dbReference type="InterPro" id="IPR010982">
    <property type="entry name" value="Lambda_DNA-bd_dom_sf"/>
</dbReference>
<dbReference type="SMART" id="SM00530">
    <property type="entry name" value="HTH_XRE"/>
    <property type="match status" value="1"/>
</dbReference>